<dbReference type="PANTHER" id="PTHR33223:SF11">
    <property type="entry name" value="ELEMENT PROTEIN, PUTATIVE-RELATED"/>
    <property type="match status" value="1"/>
</dbReference>
<feature type="compositionally biased region" description="Low complexity" evidence="1">
    <location>
        <begin position="425"/>
        <end position="465"/>
    </location>
</feature>
<feature type="compositionally biased region" description="Basic and acidic residues" evidence="1">
    <location>
        <begin position="583"/>
        <end position="594"/>
    </location>
</feature>
<feature type="compositionally biased region" description="Polar residues" evidence="1">
    <location>
        <begin position="845"/>
        <end position="855"/>
    </location>
</feature>
<feature type="region of interest" description="Disordered" evidence="1">
    <location>
        <begin position="542"/>
        <end position="605"/>
    </location>
</feature>
<dbReference type="AlphaFoldDB" id="A0A6L2L4C9"/>
<gene>
    <name evidence="3" type="ORF">Tci_027083</name>
</gene>
<feature type="region of interest" description="Disordered" evidence="1">
    <location>
        <begin position="845"/>
        <end position="873"/>
    </location>
</feature>
<accession>A0A6L2L4C9</accession>
<name>A0A6L2L4C9_TANCI</name>
<proteinExistence type="predicted"/>
<dbReference type="EMBL" id="BKCJ010003440">
    <property type="protein sequence ID" value="GEU55105.1"/>
    <property type="molecule type" value="Genomic_DNA"/>
</dbReference>
<evidence type="ECO:0000313" key="3">
    <source>
        <dbReference type="EMBL" id="GEU55105.1"/>
    </source>
</evidence>
<evidence type="ECO:0000259" key="2">
    <source>
        <dbReference type="Pfam" id="PF03732"/>
    </source>
</evidence>
<protein>
    <recommendedName>
        <fullName evidence="2">Retrotransposon gag domain-containing protein</fullName>
    </recommendedName>
</protein>
<dbReference type="PANTHER" id="PTHR33223">
    <property type="entry name" value="CCHC-TYPE DOMAIN-CONTAINING PROTEIN"/>
    <property type="match status" value="1"/>
</dbReference>
<feature type="compositionally biased region" description="Polar residues" evidence="1">
    <location>
        <begin position="595"/>
        <end position="605"/>
    </location>
</feature>
<evidence type="ECO:0000256" key="1">
    <source>
        <dbReference type="SAM" id="MobiDB-lite"/>
    </source>
</evidence>
<dbReference type="Pfam" id="PF03732">
    <property type="entry name" value="Retrotrans_gag"/>
    <property type="match status" value="1"/>
</dbReference>
<sequence length="903" mass="103459">MSKTIPPPITNFGNTGNPNRVEVILQTDNTNNAGSHVTNVPAFTVDDFSSWKDRFLVYLDGLEPYLLKILEIGPYVPGREVNIPQAEVNTTFVNSLPKKWLGMNQTQRVNNAIKNDSLATLFRKYNYEEELIDQIYEYETGESKTRKGQNRIKTGQKREARRRKQISNIVEPEFRTMADNQVLDNRTMAQMLQAPIEGYEDAIVVPPVNANNFELKQTLINLVQSNQFTEGEARTWLDKEPPRSILTWEDLVSKFINQFFPPSKTTYLRNEIINFLQKPNETFNEAWERFKDLLRQCPHHGFSELHQLDTFYNALNPIDQDALDSAAGGNFLDKIPRDDKLNIRMNRFEKSLNDMKAFVTSPAHIKEVEEICVTCGANHSYNYCPLIHSGNEFPIFHDNIQQFQTTAAEKFVQGNRHPKFSSQMRPPGFNQPNQPNNQNNQNRYQGNNFNPNHNQNRQNNQGVVYQNPPQQVSTYQAPVSQNSVSNNKFEAYTKANDANMNNFQIKFDNFQKNQQDFQMKFEKKQDEFQNKMMNFMQNLHNNKASSSSSLSRNTIPNPRNEAKAITTRSGVSYYGPPIPSPVMEKEPEATKDTELPSTENIQPPSVQVYEKDKEPVDKPFVENPNTTSEMESDEIIKFGVEELVPILSENEVTSEDKRECDMPVYENSPICDNHSDIFSDSNNNDDISNIVLREKLLSINRLITNIESLNDNPTPDRVLNSSASIPISEESDNYLSDIFSPEFETFCDHTEETRSGNITTHVEDSLPGYDSFCFEIEPDQERLINVVKNDIFNDSSNDPLLEEADLFLASDNSIPPGIENFAYDSEGDIYFLEALHSDDSILFPNNESSESNFDNPSVPLPPPEPPDAEFDFKPNSEEEIPVVMNDRDEIDKNDDYFSFMFVI</sequence>
<comment type="caution">
    <text evidence="3">The sequence shown here is derived from an EMBL/GenBank/DDBJ whole genome shotgun (WGS) entry which is preliminary data.</text>
</comment>
<feature type="region of interest" description="Disordered" evidence="1">
    <location>
        <begin position="417"/>
        <end position="465"/>
    </location>
</feature>
<reference evidence="3" key="1">
    <citation type="journal article" date="2019" name="Sci. Rep.">
        <title>Draft genome of Tanacetum cinerariifolium, the natural source of mosquito coil.</title>
        <authorList>
            <person name="Yamashiro T."/>
            <person name="Shiraishi A."/>
            <person name="Satake H."/>
            <person name="Nakayama K."/>
        </authorList>
    </citation>
    <scope>NUCLEOTIDE SEQUENCE</scope>
</reference>
<dbReference type="InterPro" id="IPR005162">
    <property type="entry name" value="Retrotrans_gag_dom"/>
</dbReference>
<feature type="domain" description="Retrotransposon gag" evidence="2">
    <location>
        <begin position="230"/>
        <end position="317"/>
    </location>
</feature>
<organism evidence="3">
    <name type="scientific">Tanacetum cinerariifolium</name>
    <name type="common">Dalmatian daisy</name>
    <name type="synonym">Chrysanthemum cinerariifolium</name>
    <dbReference type="NCBI Taxonomy" id="118510"/>
    <lineage>
        <taxon>Eukaryota</taxon>
        <taxon>Viridiplantae</taxon>
        <taxon>Streptophyta</taxon>
        <taxon>Embryophyta</taxon>
        <taxon>Tracheophyta</taxon>
        <taxon>Spermatophyta</taxon>
        <taxon>Magnoliopsida</taxon>
        <taxon>eudicotyledons</taxon>
        <taxon>Gunneridae</taxon>
        <taxon>Pentapetalae</taxon>
        <taxon>asterids</taxon>
        <taxon>campanulids</taxon>
        <taxon>Asterales</taxon>
        <taxon>Asteraceae</taxon>
        <taxon>Asteroideae</taxon>
        <taxon>Anthemideae</taxon>
        <taxon>Anthemidinae</taxon>
        <taxon>Tanacetum</taxon>
    </lineage>
</organism>